<proteinExistence type="predicted"/>
<feature type="region of interest" description="Disordered" evidence="1">
    <location>
        <begin position="834"/>
        <end position="854"/>
    </location>
</feature>
<gene>
    <name evidence="2" type="ORF">RF11_09272</name>
</gene>
<comment type="caution">
    <text evidence="2">The sequence shown here is derived from an EMBL/GenBank/DDBJ whole genome shotgun (WGS) entry which is preliminary data.</text>
</comment>
<dbReference type="Proteomes" id="UP000031668">
    <property type="component" value="Unassembled WGS sequence"/>
</dbReference>
<reference evidence="2 3" key="1">
    <citation type="journal article" date="2014" name="Genome Biol. Evol.">
        <title>The genome of the myxosporean Thelohanellus kitauei shows adaptations to nutrient acquisition within its fish host.</title>
        <authorList>
            <person name="Yang Y."/>
            <person name="Xiong J."/>
            <person name="Zhou Z."/>
            <person name="Huo F."/>
            <person name="Miao W."/>
            <person name="Ran C."/>
            <person name="Liu Y."/>
            <person name="Zhang J."/>
            <person name="Feng J."/>
            <person name="Wang M."/>
            <person name="Wang M."/>
            <person name="Wang L."/>
            <person name="Yao B."/>
        </authorList>
    </citation>
    <scope>NUCLEOTIDE SEQUENCE [LARGE SCALE GENOMIC DNA]</scope>
    <source>
        <strain evidence="2">Wuqing</strain>
    </source>
</reference>
<organism evidence="2 3">
    <name type="scientific">Thelohanellus kitauei</name>
    <name type="common">Myxosporean</name>
    <dbReference type="NCBI Taxonomy" id="669202"/>
    <lineage>
        <taxon>Eukaryota</taxon>
        <taxon>Metazoa</taxon>
        <taxon>Cnidaria</taxon>
        <taxon>Myxozoa</taxon>
        <taxon>Myxosporea</taxon>
        <taxon>Bivalvulida</taxon>
        <taxon>Platysporina</taxon>
        <taxon>Myxobolidae</taxon>
        <taxon>Thelohanellus</taxon>
    </lineage>
</organism>
<evidence type="ECO:0000313" key="3">
    <source>
        <dbReference type="Proteomes" id="UP000031668"/>
    </source>
</evidence>
<accession>A0A0C2MT32</accession>
<dbReference type="OrthoDB" id="10002886at2759"/>
<dbReference type="EMBL" id="JWZT01004076">
    <property type="protein sequence ID" value="KII64862.1"/>
    <property type="molecule type" value="Genomic_DNA"/>
</dbReference>
<protein>
    <submittedName>
        <fullName evidence="2">Uncharacterized protein</fullName>
    </submittedName>
</protein>
<dbReference type="AlphaFoldDB" id="A0A0C2MT32"/>
<sequence>MAISKTAAFQTLITCSHILINTCCQLSTSWDNTFMIFSEIVKLRASDIKSSNQFITIRGSENNISDHVNNSFENLTENDNTDSFLSVENSKEVIRYLYSSVEEFFKIVKNINVLEDKTFILGHLYKIALEDYQNNNSLSISAEFLFDGFINVVMDQINHQSINTICLMSLSNELVDSLVFVTLLDYAHDGAIRNTILYQFLLNYNDKLGSEKLYFIKYNYLVSKCIKSLVNHDNSIDLILDLLCDIIQTNTARLYSVSHSILLYVQIILKNQNYTLETAQVEKITQIIDHLPMVHRHCIYAIPESIVFSTSLIDQLIEQSQIQALKNGASRNIELIITRLRLMTIDLIKYLPQLVPSWKIVKFYCHKSTSTFESKDMKENDSNLNCILQSSMNDDFRGFYDIFVVILKTLQSNYLKNISSNNSSVFMGLYDKFLNLAEEFLQCYFLPINYFGLDFIDRVLLKVEEQPFYDDQIATVKQLAYIVTNSMILLFNKKYEEADPCLDVITTLIQKSFEIFSRFSSYNDETFSKLGCSCFRHILLKFCENFGGEKFLSSLTVWKIIIKHLCQNIERSLSNFKHLISCFSARSRNVQGDIHRIKIIEREADEPQNINKSCFILNSARQIFQTDHQVSESQEFDDEIAEAQNFIIVGIQMVFKNGIMSNQEVFRFELSRIMNELTVNQLMVQMMDYLMNFMINEIINIHHQQKIETETKRKSVREIIYSQNSKTNQSHTRSTNMNLQSDTIEILKELKNCFAPLRMQLEVGLSLEARPGLKFLLQKLCGLKYPANFIKISTTSFSYLLIFLFRLCCFDVSFNNTNPKSQKWETVSASHSTKNTRIMPSKKNETKPSTNMNKTVNYNSKSSFEELKNIFSILCSVIESLQGEFQKESKSYQSGMNLSKNDEPNPLLENLTALQNLSCVATNSEGFSWKTNIGTCEEWINERKLQLNSWIDVLRNLLEFLLQQSNPQFKVILSALFKQLSSLIAAARDPQSQKMLSDVIMKCGVVYGIV</sequence>
<evidence type="ECO:0000256" key="1">
    <source>
        <dbReference type="SAM" id="MobiDB-lite"/>
    </source>
</evidence>
<evidence type="ECO:0000313" key="2">
    <source>
        <dbReference type="EMBL" id="KII64862.1"/>
    </source>
</evidence>
<name>A0A0C2MT32_THEKT</name>
<keyword evidence="3" id="KW-1185">Reference proteome</keyword>